<dbReference type="EMBL" id="RBOW01000941">
    <property type="protein sequence ID" value="RMN18948.1"/>
    <property type="molecule type" value="Genomic_DNA"/>
</dbReference>
<dbReference type="InterPro" id="IPR007459">
    <property type="entry name" value="DNA_pol3_chi"/>
</dbReference>
<dbReference type="GO" id="GO:0003677">
    <property type="term" value="F:DNA binding"/>
    <property type="evidence" value="ECO:0007669"/>
    <property type="project" value="InterPro"/>
</dbReference>
<organism evidence="2 3">
    <name type="scientific">Pseudomonas cannabina</name>
    <dbReference type="NCBI Taxonomy" id="86840"/>
    <lineage>
        <taxon>Bacteria</taxon>
        <taxon>Pseudomonadati</taxon>
        <taxon>Pseudomonadota</taxon>
        <taxon>Gammaproteobacteria</taxon>
        <taxon>Pseudomonadales</taxon>
        <taxon>Pseudomonadaceae</taxon>
        <taxon>Pseudomonas</taxon>
    </lineage>
</organism>
<dbReference type="PANTHER" id="PTHR38767">
    <property type="entry name" value="DNA POLYMERASE III SUBUNIT CHI"/>
    <property type="match status" value="1"/>
</dbReference>
<comment type="caution">
    <text evidence="2">The sequence shown here is derived from an EMBL/GenBank/DDBJ whole genome shotgun (WGS) entry which is preliminary data.</text>
</comment>
<name>A0A3M3K766_PSECA</name>
<dbReference type="Proteomes" id="UP000281372">
    <property type="component" value="Unassembled WGS sequence"/>
</dbReference>
<proteinExistence type="predicted"/>
<gene>
    <name evidence="2" type="ORF">ALQ64_02764</name>
</gene>
<accession>A0A3M3K766</accession>
<dbReference type="GO" id="GO:0032298">
    <property type="term" value="P:positive regulation of DNA-templated DNA replication initiation"/>
    <property type="evidence" value="ECO:0007669"/>
    <property type="project" value="TreeGrafter"/>
</dbReference>
<dbReference type="PANTHER" id="PTHR38767:SF1">
    <property type="entry name" value="DNA POLYMERASE III SUBUNIT CHI"/>
    <property type="match status" value="1"/>
</dbReference>
<protein>
    <submittedName>
        <fullName evidence="2">DNA polymerase III subunit chi</fullName>
    </submittedName>
</protein>
<dbReference type="SUPFAM" id="SSF102400">
    <property type="entry name" value="DNA polymerase III chi subunit"/>
    <property type="match status" value="1"/>
</dbReference>
<dbReference type="Gene3D" id="3.40.50.10110">
    <property type="entry name" value="DNA polymerase III subunit chi"/>
    <property type="match status" value="1"/>
</dbReference>
<evidence type="ECO:0000313" key="2">
    <source>
        <dbReference type="EMBL" id="RMN18948.1"/>
    </source>
</evidence>
<dbReference type="GO" id="GO:0006260">
    <property type="term" value="P:DNA replication"/>
    <property type="evidence" value="ECO:0007669"/>
    <property type="project" value="InterPro"/>
</dbReference>
<evidence type="ECO:0000256" key="1">
    <source>
        <dbReference type="SAM" id="MobiDB-lite"/>
    </source>
</evidence>
<evidence type="ECO:0000313" key="3">
    <source>
        <dbReference type="Proteomes" id="UP000281372"/>
    </source>
</evidence>
<feature type="region of interest" description="Disordered" evidence="1">
    <location>
        <begin position="25"/>
        <end position="50"/>
    </location>
</feature>
<reference evidence="2 3" key="1">
    <citation type="submission" date="2018-08" db="EMBL/GenBank/DDBJ databases">
        <title>Recombination of ecologically and evolutionarily significant loci maintains genetic cohesion in the Pseudomonas syringae species complex.</title>
        <authorList>
            <person name="Dillon M."/>
            <person name="Thakur S."/>
            <person name="Almeida R.N.D."/>
            <person name="Weir B.S."/>
            <person name="Guttman D.S."/>
        </authorList>
    </citation>
    <scope>NUCLEOTIDE SEQUENCE [LARGE SCALE GENOMIC DNA]</scope>
    <source>
        <strain evidence="2 3">ICMP 2821</strain>
    </source>
</reference>
<dbReference type="GO" id="GO:0003887">
    <property type="term" value="F:DNA-directed DNA polymerase activity"/>
    <property type="evidence" value="ECO:0007669"/>
    <property type="project" value="InterPro"/>
</dbReference>
<sequence length="212" mass="23762">MLPVALHQSLRVGSPGHRRYCMAERRQGQRRHRASGSAADPVPARPRGRLSKATLAYRAHPRYATGSGPHMTQVDFYILPSADPAARLDFACKLTEKAWRLGHKVYLHCSDAAQRKDLDARLWRFKGEVFLPHGDAESDHDAPVVLGLGADPGAHDDLLVNLDLSIPAFFSRFARVAEVVVEDPAIRLAARESFRSYREQGYPPQDHRLQRL</sequence>
<dbReference type="Pfam" id="PF04364">
    <property type="entry name" value="DNA_pol3_chi"/>
    <property type="match status" value="1"/>
</dbReference>
<dbReference type="InterPro" id="IPR036768">
    <property type="entry name" value="PolIII_chi_sf"/>
</dbReference>
<dbReference type="FunFam" id="3.40.50.10110:FF:000002">
    <property type="entry name" value="DNA polymerase III, chi subunit"/>
    <property type="match status" value="1"/>
</dbReference>
<dbReference type="AlphaFoldDB" id="A0A3M3K766"/>